<dbReference type="HOGENOM" id="CLU_3100294_0_0_4"/>
<gene>
    <name evidence="1" type="ORF">HMPREF0551_0992</name>
</gene>
<evidence type="ECO:0000313" key="1">
    <source>
        <dbReference type="EMBL" id="EFV95504.1"/>
    </source>
</evidence>
<accession>E7RW21</accession>
<dbReference type="EMBL" id="AEQP01000003">
    <property type="protein sequence ID" value="EFV95504.1"/>
    <property type="molecule type" value="Genomic_DNA"/>
</dbReference>
<evidence type="ECO:0000313" key="2">
    <source>
        <dbReference type="Proteomes" id="UP000011021"/>
    </source>
</evidence>
<keyword evidence="2" id="KW-1185">Reference proteome</keyword>
<organism evidence="1 2">
    <name type="scientific">Lautropia mirabilis ATCC 51599</name>
    <dbReference type="NCBI Taxonomy" id="887898"/>
    <lineage>
        <taxon>Bacteria</taxon>
        <taxon>Pseudomonadati</taxon>
        <taxon>Pseudomonadota</taxon>
        <taxon>Betaproteobacteria</taxon>
        <taxon>Burkholderiales</taxon>
        <taxon>Burkholderiaceae</taxon>
        <taxon>Lautropia</taxon>
    </lineage>
</organism>
<reference evidence="1 2" key="1">
    <citation type="submission" date="2010-12" db="EMBL/GenBank/DDBJ databases">
        <authorList>
            <person name="Muzny D."/>
            <person name="Qin X."/>
            <person name="Deng J."/>
            <person name="Jiang H."/>
            <person name="Liu Y."/>
            <person name="Qu J."/>
            <person name="Song X.-Z."/>
            <person name="Zhang L."/>
            <person name="Thornton R."/>
            <person name="Coyle M."/>
            <person name="Francisco L."/>
            <person name="Jackson L."/>
            <person name="Javaid M."/>
            <person name="Korchina V."/>
            <person name="Kovar C."/>
            <person name="Mata R."/>
            <person name="Mathew T."/>
            <person name="Ngo R."/>
            <person name="Nguyen L."/>
            <person name="Nguyen N."/>
            <person name="Okwuonu G."/>
            <person name="Ongeri F."/>
            <person name="Pham C."/>
            <person name="Simmons D."/>
            <person name="Wilczek-Boney K."/>
            <person name="Hale W."/>
            <person name="Jakkamsetti A."/>
            <person name="Pham P."/>
            <person name="Ruth R."/>
            <person name="San Lucas F."/>
            <person name="Warren J."/>
            <person name="Zhang J."/>
            <person name="Zhao Z."/>
            <person name="Zhou C."/>
            <person name="Zhu D."/>
            <person name="Lee S."/>
            <person name="Bess C."/>
            <person name="Blankenburg K."/>
            <person name="Forbes L."/>
            <person name="Fu Q."/>
            <person name="Gubbala S."/>
            <person name="Hirani K."/>
            <person name="Jayaseelan J.C."/>
            <person name="Lara F."/>
            <person name="Munidasa M."/>
            <person name="Palculict T."/>
            <person name="Patil S."/>
            <person name="Pu L.-L."/>
            <person name="Saada N."/>
            <person name="Tang L."/>
            <person name="Weissenberger G."/>
            <person name="Zhu Y."/>
            <person name="Hemphill L."/>
            <person name="Shang Y."/>
            <person name="Youmans B."/>
            <person name="Ayvaz T."/>
            <person name="Ross M."/>
            <person name="Santibanez J."/>
            <person name="Aqrawi P."/>
            <person name="Gross S."/>
            <person name="Joshi V."/>
            <person name="Fowler G."/>
            <person name="Nazareth L."/>
            <person name="Reid J."/>
            <person name="Worley K."/>
            <person name="Petrosino J."/>
            <person name="Highlander S."/>
            <person name="Gibbs R."/>
        </authorList>
    </citation>
    <scope>NUCLEOTIDE SEQUENCE [LARGE SCALE GENOMIC DNA]</scope>
    <source>
        <strain evidence="1 2">ATCC 51599</strain>
    </source>
</reference>
<protein>
    <submittedName>
        <fullName evidence="1">Uncharacterized protein</fullName>
    </submittedName>
</protein>
<comment type="caution">
    <text evidence="1">The sequence shown here is derived from an EMBL/GenBank/DDBJ whole genome shotgun (WGS) entry which is preliminary data.</text>
</comment>
<dbReference type="Proteomes" id="UP000011021">
    <property type="component" value="Unassembled WGS sequence"/>
</dbReference>
<name>E7RW21_9BURK</name>
<proteinExistence type="predicted"/>
<sequence length="51" mass="5352">MCGVSAQCLNIDHPAILVACRPIQALPLPVGCTQRIIFTKERPAGPRPAGA</sequence>
<dbReference type="AlphaFoldDB" id="E7RW21"/>
<dbReference type="STRING" id="887898.HMPREF0551_0992"/>